<comment type="caution">
    <text evidence="3">The sequence shown here is derived from an EMBL/GenBank/DDBJ whole genome shotgun (WGS) entry which is preliminary data.</text>
</comment>
<organism evidence="3 4">
    <name type="scientific">Rhypophila decipiens</name>
    <dbReference type="NCBI Taxonomy" id="261697"/>
    <lineage>
        <taxon>Eukaryota</taxon>
        <taxon>Fungi</taxon>
        <taxon>Dikarya</taxon>
        <taxon>Ascomycota</taxon>
        <taxon>Pezizomycotina</taxon>
        <taxon>Sordariomycetes</taxon>
        <taxon>Sordariomycetidae</taxon>
        <taxon>Sordariales</taxon>
        <taxon>Naviculisporaceae</taxon>
        <taxon>Rhypophila</taxon>
    </lineage>
</organism>
<feature type="compositionally biased region" description="Low complexity" evidence="1">
    <location>
        <begin position="141"/>
        <end position="157"/>
    </location>
</feature>
<gene>
    <name evidence="3" type="ORF">QBC37DRAFT_461261</name>
</gene>
<evidence type="ECO:0000313" key="3">
    <source>
        <dbReference type="EMBL" id="KAK4214627.1"/>
    </source>
</evidence>
<accession>A0AAN7B955</accession>
<reference evidence="3" key="2">
    <citation type="submission" date="2023-05" db="EMBL/GenBank/DDBJ databases">
        <authorList>
            <consortium name="Lawrence Berkeley National Laboratory"/>
            <person name="Steindorff A."/>
            <person name="Hensen N."/>
            <person name="Bonometti L."/>
            <person name="Westerberg I."/>
            <person name="Brannstrom I.O."/>
            <person name="Guillou S."/>
            <person name="Cros-Aarteil S."/>
            <person name="Calhoun S."/>
            <person name="Haridas S."/>
            <person name="Kuo A."/>
            <person name="Mondo S."/>
            <person name="Pangilinan J."/>
            <person name="Riley R."/>
            <person name="Labutti K."/>
            <person name="Andreopoulos B."/>
            <person name="Lipzen A."/>
            <person name="Chen C."/>
            <person name="Yanf M."/>
            <person name="Daum C."/>
            <person name="Ng V."/>
            <person name="Clum A."/>
            <person name="Ohm R."/>
            <person name="Martin F."/>
            <person name="Silar P."/>
            <person name="Natvig D."/>
            <person name="Lalanne C."/>
            <person name="Gautier V."/>
            <person name="Ament-Velasquez S.L."/>
            <person name="Kruys A."/>
            <person name="Hutchinson M.I."/>
            <person name="Powell A.J."/>
            <person name="Barry K."/>
            <person name="Miller A.N."/>
            <person name="Grigoriev I.V."/>
            <person name="Debuchy R."/>
            <person name="Gladieux P."/>
            <person name="Thoren M.H."/>
            <person name="Johannesson H."/>
        </authorList>
    </citation>
    <scope>NUCLEOTIDE SEQUENCE</scope>
    <source>
        <strain evidence="3">PSN293</strain>
    </source>
</reference>
<feature type="transmembrane region" description="Helical" evidence="2">
    <location>
        <begin position="172"/>
        <end position="192"/>
    </location>
</feature>
<feature type="region of interest" description="Disordered" evidence="1">
    <location>
        <begin position="141"/>
        <end position="164"/>
    </location>
</feature>
<keyword evidence="2" id="KW-0472">Membrane</keyword>
<dbReference type="EMBL" id="MU858091">
    <property type="protein sequence ID" value="KAK4214627.1"/>
    <property type="molecule type" value="Genomic_DNA"/>
</dbReference>
<feature type="region of interest" description="Disordered" evidence="1">
    <location>
        <begin position="212"/>
        <end position="232"/>
    </location>
</feature>
<dbReference type="AlphaFoldDB" id="A0AAN7B955"/>
<protein>
    <submittedName>
        <fullName evidence="3">Uncharacterized protein</fullName>
    </submittedName>
</protein>
<keyword evidence="2" id="KW-0812">Transmembrane</keyword>
<name>A0AAN7B955_9PEZI</name>
<keyword evidence="2" id="KW-1133">Transmembrane helix</keyword>
<feature type="compositionally biased region" description="Basic and acidic residues" evidence="1">
    <location>
        <begin position="382"/>
        <end position="399"/>
    </location>
</feature>
<sequence>MFVGGHPIPYGGARTTLAPSRRRDPRVPLGTARDSVRARLVFEGLPKSASFVFHHCIDFDHDAPQQVLTRPDSRGWQYSTFSWDAPHLTENTYLASLRELYFQPIFPRTSRCRAASPPPFALISIKMLDVYAATTGTATVSTTPTSVPVAPSGTSTSEYDGGDAGGGGTSPGLIGCIVAGVVIGLLALLFGLSRTKRYKRIRAKRSDANRVSSLGQSWPETSHGYAHNGKDEDSGLNHARLTRLLQDSHGVRLSGTTVASQLLSPVFPDSRVSKLRVVNDTSSTHNSEQGEYVAASVTEVDESPDLNLQQVHRFADFTAGGYRPMRLVVHGSQADMGDVDSVEETGDYDETVDRHPEVVEGSVASPTEDIQPAVAPLGGDAVKTEDQPGHDDEQQEPREVGLGLGFVGKSAF</sequence>
<proteinExistence type="predicted"/>
<dbReference type="Proteomes" id="UP001301769">
    <property type="component" value="Unassembled WGS sequence"/>
</dbReference>
<reference evidence="3" key="1">
    <citation type="journal article" date="2023" name="Mol. Phylogenet. Evol.">
        <title>Genome-scale phylogeny and comparative genomics of the fungal order Sordariales.</title>
        <authorList>
            <person name="Hensen N."/>
            <person name="Bonometti L."/>
            <person name="Westerberg I."/>
            <person name="Brannstrom I.O."/>
            <person name="Guillou S."/>
            <person name="Cros-Aarteil S."/>
            <person name="Calhoun S."/>
            <person name="Haridas S."/>
            <person name="Kuo A."/>
            <person name="Mondo S."/>
            <person name="Pangilinan J."/>
            <person name="Riley R."/>
            <person name="LaButti K."/>
            <person name="Andreopoulos B."/>
            <person name="Lipzen A."/>
            <person name="Chen C."/>
            <person name="Yan M."/>
            <person name="Daum C."/>
            <person name="Ng V."/>
            <person name="Clum A."/>
            <person name="Steindorff A."/>
            <person name="Ohm R.A."/>
            <person name="Martin F."/>
            <person name="Silar P."/>
            <person name="Natvig D.O."/>
            <person name="Lalanne C."/>
            <person name="Gautier V."/>
            <person name="Ament-Velasquez S.L."/>
            <person name="Kruys A."/>
            <person name="Hutchinson M.I."/>
            <person name="Powell A.J."/>
            <person name="Barry K."/>
            <person name="Miller A.N."/>
            <person name="Grigoriev I.V."/>
            <person name="Debuchy R."/>
            <person name="Gladieux P."/>
            <person name="Hiltunen Thoren M."/>
            <person name="Johannesson H."/>
        </authorList>
    </citation>
    <scope>NUCLEOTIDE SEQUENCE</scope>
    <source>
        <strain evidence="3">PSN293</strain>
    </source>
</reference>
<feature type="region of interest" description="Disordered" evidence="1">
    <location>
        <begin position="360"/>
        <end position="412"/>
    </location>
</feature>
<feature type="region of interest" description="Disordered" evidence="1">
    <location>
        <begin position="1"/>
        <end position="29"/>
    </location>
</feature>
<evidence type="ECO:0000256" key="1">
    <source>
        <dbReference type="SAM" id="MobiDB-lite"/>
    </source>
</evidence>
<keyword evidence="4" id="KW-1185">Reference proteome</keyword>
<evidence type="ECO:0000313" key="4">
    <source>
        <dbReference type="Proteomes" id="UP001301769"/>
    </source>
</evidence>
<evidence type="ECO:0000256" key="2">
    <source>
        <dbReference type="SAM" id="Phobius"/>
    </source>
</evidence>